<feature type="binding site" evidence="8">
    <location>
        <position position="633"/>
    </location>
    <ligand>
        <name>AMP</name>
        <dbReference type="ChEBI" id="CHEBI:456215"/>
    </ligand>
</feature>
<sequence length="737" mass="83783">WFTFILVFRVGSRRESNSIYAVCPASHRSSTSKTNEPDKGFLKDSVKGHKGRCQNLKGNRCWTLCGSLSRSWSKCKHHSTRKTRPTRPKDSPLVCKGEPDSQRTLANDQHNLCALNSRPKNFRLSEFFTRKNGSSASSRTPDAFPNSPSVAFPQESSTSVALHIANTQHIGDPLILSSTTSSVDQSRDVITRHSRLDNSSQMNVPVTNSGIVNPSSVNSENPQTVIGSPEKTATNAGNEKNEQNVNSQCDHTNLTSSIESCEKRLEQLYDRLLSLQSPISTHSPEVPHRISLGSVSPSENTALALTTLNQSEKQIGDYPSTDLTDVEHRINEVSEKLSQLKCYVESYAYLSWLGVAHITPHNNHVFTPGRRAPPPNPQLSIIRKSDIECQAIIQEYRKLCSSPISEKIRMELRLHSFNNWPWSDAWLIRFVRQMFIDLEFVSLFELPLDRLDTWLCDVYRRYNRVPFHNYKHAFMVTQMAYVLIWEANLTENLEKLEQMILLVSAISHDLDHPGFNNAYQINAGTELAIRYNDQSPLENHHSAVAFDVLSHPESNPFDHLEEHILKRMREGIIRCILATDMSRHNDIVNQFNTVVLGDLEAMWTIDCETNRPKWAVEKSSLNLVMMILIKVSDISNESRPLHVAGPWINRLLTEFFHQSDYEKLAGLPVAPFMDREKVTKSASQCGFIRFVILPLFEALSKLFPPLKDIILQSAIDQLNYYTDMQLIEEQQDNQADM</sequence>
<dbReference type="PROSITE" id="PS00126">
    <property type="entry name" value="PDEASE_I_1"/>
    <property type="match status" value="1"/>
</dbReference>
<dbReference type="InterPro" id="IPR036971">
    <property type="entry name" value="PDEase_catalytic_dom_sf"/>
</dbReference>
<protein>
    <recommendedName>
        <fullName evidence="10">Phosphodiesterase</fullName>
        <ecNumber evidence="10">3.1.4.-</ecNumber>
    </recommendedName>
</protein>
<dbReference type="SMART" id="SM00471">
    <property type="entry name" value="HDc"/>
    <property type="match status" value="1"/>
</dbReference>
<dbReference type="AlphaFoldDB" id="A0A8J4X355"/>
<evidence type="ECO:0000256" key="9">
    <source>
        <dbReference type="PIRSR" id="PIRSR623088-3"/>
    </source>
</evidence>
<feature type="active site" description="Proton donor" evidence="7">
    <location>
        <position position="468"/>
    </location>
</feature>
<feature type="binding site" evidence="8">
    <location>
        <position position="684"/>
    </location>
    <ligand>
        <name>AMP</name>
        <dbReference type="ChEBI" id="CHEBI:456215"/>
    </ligand>
</feature>
<dbReference type="Proteomes" id="UP000748531">
    <property type="component" value="Unassembled WGS sequence"/>
</dbReference>
<dbReference type="InterPro" id="IPR002073">
    <property type="entry name" value="PDEase_catalytic_dom"/>
</dbReference>
<dbReference type="PANTHER" id="PTHR11347">
    <property type="entry name" value="CYCLIC NUCLEOTIDE PHOSPHODIESTERASE"/>
    <property type="match status" value="1"/>
</dbReference>
<evidence type="ECO:0000256" key="5">
    <source>
        <dbReference type="ARBA" id="ARBA00037913"/>
    </source>
</evidence>
<dbReference type="Gene3D" id="1.10.1300.10">
    <property type="entry name" value="3'5'-cyclic nucleotide phosphodiesterase, catalytic domain"/>
    <property type="match status" value="1"/>
</dbReference>
<keyword evidence="4 10" id="KW-0378">Hydrolase</keyword>
<dbReference type="InterPro" id="IPR023088">
    <property type="entry name" value="PDEase"/>
</dbReference>
<feature type="binding site" evidence="9">
    <location>
        <position position="508"/>
    </location>
    <ligand>
        <name>Zn(2+)</name>
        <dbReference type="ChEBI" id="CHEBI:29105"/>
        <label>1</label>
    </ligand>
</feature>
<evidence type="ECO:0000256" key="10">
    <source>
        <dbReference type="RuleBase" id="RU363067"/>
    </source>
</evidence>
<evidence type="ECO:0000256" key="6">
    <source>
        <dbReference type="ARBA" id="ARBA00061167"/>
    </source>
</evidence>
<feature type="binding site" evidence="9">
    <location>
        <position position="509"/>
    </location>
    <ligand>
        <name>Zn(2+)</name>
        <dbReference type="ChEBI" id="CHEBI:29105"/>
        <label>2</label>
    </ligand>
</feature>
<feature type="binding site" evidence="9">
    <location>
        <position position="509"/>
    </location>
    <ligand>
        <name>Zn(2+)</name>
        <dbReference type="ChEBI" id="CHEBI:29105"/>
        <label>1</label>
    </ligand>
</feature>
<evidence type="ECO:0000313" key="13">
    <source>
        <dbReference type="EMBL" id="KAF5405187.1"/>
    </source>
</evidence>
<comment type="catalytic activity">
    <reaction evidence="1">
        <text>3',5'-cyclic GMP + H2O = GMP + H(+)</text>
        <dbReference type="Rhea" id="RHEA:16957"/>
        <dbReference type="ChEBI" id="CHEBI:15377"/>
        <dbReference type="ChEBI" id="CHEBI:15378"/>
        <dbReference type="ChEBI" id="CHEBI:57746"/>
        <dbReference type="ChEBI" id="CHEBI:58115"/>
        <dbReference type="EC" id="3.1.4.35"/>
    </reaction>
</comment>
<dbReference type="PROSITE" id="PS51845">
    <property type="entry name" value="PDEASE_I_2"/>
    <property type="match status" value="1"/>
</dbReference>
<evidence type="ECO:0000313" key="14">
    <source>
        <dbReference type="Proteomes" id="UP000748531"/>
    </source>
</evidence>
<feature type="domain" description="PDEase" evidence="12">
    <location>
        <begin position="385"/>
        <end position="728"/>
    </location>
</feature>
<comment type="similarity">
    <text evidence="6">Belongs to the cyclic nucleotide phosphodiesterase family. PDE9 subfamily.</text>
</comment>
<feature type="region of interest" description="Disordered" evidence="11">
    <location>
        <begin position="131"/>
        <end position="152"/>
    </location>
</feature>
<comment type="pathway">
    <text evidence="5">Purine metabolism; 3',5'-cyclic GMP degradation; GMP from 3',5'-cyclic GMP: step 1/1.</text>
</comment>
<dbReference type="OrthoDB" id="546632at2759"/>
<reference evidence="13" key="1">
    <citation type="submission" date="2019-05" db="EMBL/GenBank/DDBJ databases">
        <title>Annotation for the trematode Paragonimus heterotremus.</title>
        <authorList>
            <person name="Choi Y.-J."/>
        </authorList>
    </citation>
    <scope>NUCLEOTIDE SEQUENCE</scope>
    <source>
        <strain evidence="13">LC</strain>
    </source>
</reference>
<gene>
    <name evidence="13" type="ORF">PHET_01412</name>
</gene>
<evidence type="ECO:0000256" key="1">
    <source>
        <dbReference type="ARBA" id="ARBA00000583"/>
    </source>
</evidence>
<organism evidence="13 14">
    <name type="scientific">Paragonimus heterotremus</name>
    <dbReference type="NCBI Taxonomy" id="100268"/>
    <lineage>
        <taxon>Eukaryota</taxon>
        <taxon>Metazoa</taxon>
        <taxon>Spiralia</taxon>
        <taxon>Lophotrochozoa</taxon>
        <taxon>Platyhelminthes</taxon>
        <taxon>Trematoda</taxon>
        <taxon>Digenea</taxon>
        <taxon>Plagiorchiida</taxon>
        <taxon>Troglotremata</taxon>
        <taxon>Troglotrematidae</taxon>
        <taxon>Paragonimus</taxon>
    </lineage>
</organism>
<feature type="binding site" evidence="9">
    <location>
        <position position="633"/>
    </location>
    <ligand>
        <name>Zn(2+)</name>
        <dbReference type="ChEBI" id="CHEBI:29105"/>
        <label>1</label>
    </ligand>
</feature>
<accession>A0A8J4X355</accession>
<dbReference type="InterPro" id="IPR003607">
    <property type="entry name" value="HD/PDEase_dom"/>
</dbReference>
<feature type="binding site" evidence="8">
    <location>
        <begin position="468"/>
        <end position="472"/>
    </location>
    <ligand>
        <name>AMP</name>
        <dbReference type="ChEBI" id="CHEBI:456215"/>
    </ligand>
</feature>
<evidence type="ECO:0000259" key="12">
    <source>
        <dbReference type="PROSITE" id="PS51845"/>
    </source>
</evidence>
<evidence type="ECO:0000256" key="3">
    <source>
        <dbReference type="ARBA" id="ARBA00022723"/>
    </source>
</evidence>
<name>A0A8J4X355_9TREM</name>
<evidence type="ECO:0000256" key="2">
    <source>
        <dbReference type="ARBA" id="ARBA00022535"/>
    </source>
</evidence>
<dbReference type="CDD" id="cd00077">
    <property type="entry name" value="HDc"/>
    <property type="match status" value="1"/>
</dbReference>
<evidence type="ECO:0000256" key="8">
    <source>
        <dbReference type="PIRSR" id="PIRSR623088-2"/>
    </source>
</evidence>
<dbReference type="SUPFAM" id="SSF109604">
    <property type="entry name" value="HD-domain/PDEase-like"/>
    <property type="match status" value="1"/>
</dbReference>
<comment type="caution">
    <text evidence="13">The sequence shown here is derived from an EMBL/GenBank/DDBJ whole genome shotgun (WGS) entry which is preliminary data.</text>
</comment>
<keyword evidence="3 9" id="KW-0479">Metal-binding</keyword>
<evidence type="ECO:0000256" key="7">
    <source>
        <dbReference type="PIRSR" id="PIRSR623088-1"/>
    </source>
</evidence>
<keyword evidence="2" id="KW-0140">cGMP</keyword>
<comment type="cofactor">
    <cofactor evidence="10">
        <name>a divalent metal cation</name>
        <dbReference type="ChEBI" id="CHEBI:60240"/>
    </cofactor>
    <text evidence="10">Binds 2 divalent metal cations per subunit. Site 1 may preferentially bind zinc ions, while site 2 has a preference for magnesium and/or manganese ions.</text>
</comment>
<dbReference type="Pfam" id="PF00233">
    <property type="entry name" value="PDEase_I"/>
    <property type="match status" value="1"/>
</dbReference>
<keyword evidence="14" id="KW-1185">Reference proteome</keyword>
<evidence type="ECO:0000256" key="4">
    <source>
        <dbReference type="ARBA" id="ARBA00022801"/>
    </source>
</evidence>
<evidence type="ECO:0000256" key="11">
    <source>
        <dbReference type="SAM" id="MobiDB-lite"/>
    </source>
</evidence>
<dbReference type="PRINTS" id="PR00387">
    <property type="entry name" value="PDIESTERASE1"/>
</dbReference>
<dbReference type="EMBL" id="LUCH01000423">
    <property type="protein sequence ID" value="KAF5405187.1"/>
    <property type="molecule type" value="Genomic_DNA"/>
</dbReference>
<dbReference type="GO" id="GO:0007165">
    <property type="term" value="P:signal transduction"/>
    <property type="evidence" value="ECO:0007669"/>
    <property type="project" value="InterPro"/>
</dbReference>
<feature type="binding site" evidence="9">
    <location>
        <position position="472"/>
    </location>
    <ligand>
        <name>Zn(2+)</name>
        <dbReference type="ChEBI" id="CHEBI:29105"/>
        <label>1</label>
    </ligand>
</feature>
<dbReference type="GO" id="GO:0047555">
    <property type="term" value="F:3',5'-cyclic-GMP phosphodiesterase activity"/>
    <property type="evidence" value="ECO:0007669"/>
    <property type="project" value="UniProtKB-EC"/>
</dbReference>
<dbReference type="GO" id="GO:0046872">
    <property type="term" value="F:metal ion binding"/>
    <property type="evidence" value="ECO:0007669"/>
    <property type="project" value="UniProtKB-KW"/>
</dbReference>
<feature type="binding site" evidence="8">
    <location>
        <position position="509"/>
    </location>
    <ligand>
        <name>AMP</name>
        <dbReference type="ChEBI" id="CHEBI:456215"/>
    </ligand>
</feature>
<dbReference type="InterPro" id="IPR023174">
    <property type="entry name" value="PDEase_CS"/>
</dbReference>
<proteinExistence type="inferred from homology"/>
<feature type="non-terminal residue" evidence="13">
    <location>
        <position position="1"/>
    </location>
</feature>
<dbReference type="EC" id="3.1.4.-" evidence="10"/>
<dbReference type="FunFam" id="1.10.1300.10:FF:000006">
    <property type="entry name" value="Phosphodiesterase 9A"/>
    <property type="match status" value="1"/>
</dbReference>